<dbReference type="Proteomes" id="UP001054945">
    <property type="component" value="Unassembled WGS sequence"/>
</dbReference>
<proteinExistence type="predicted"/>
<keyword evidence="3" id="KW-1185">Reference proteome</keyword>
<keyword evidence="1" id="KW-0812">Transmembrane</keyword>
<dbReference type="EMBL" id="BPLR01021131">
    <property type="protein sequence ID" value="GIX86337.1"/>
    <property type="molecule type" value="Genomic_DNA"/>
</dbReference>
<evidence type="ECO:0000313" key="2">
    <source>
        <dbReference type="EMBL" id="GIX86337.1"/>
    </source>
</evidence>
<keyword evidence="1" id="KW-1133">Transmembrane helix</keyword>
<keyword evidence="1" id="KW-0472">Membrane</keyword>
<name>A0AAV4NT89_CAEEX</name>
<accession>A0AAV4NT89</accession>
<protein>
    <submittedName>
        <fullName evidence="2">Uncharacterized protein</fullName>
    </submittedName>
</protein>
<evidence type="ECO:0000313" key="3">
    <source>
        <dbReference type="Proteomes" id="UP001054945"/>
    </source>
</evidence>
<gene>
    <name evidence="2" type="ORF">CEXT_668061</name>
</gene>
<evidence type="ECO:0000256" key="1">
    <source>
        <dbReference type="SAM" id="Phobius"/>
    </source>
</evidence>
<dbReference type="AlphaFoldDB" id="A0AAV4NT89"/>
<comment type="caution">
    <text evidence="2">The sequence shown here is derived from an EMBL/GenBank/DDBJ whole genome shotgun (WGS) entry which is preliminary data.</text>
</comment>
<organism evidence="2 3">
    <name type="scientific">Caerostris extrusa</name>
    <name type="common">Bark spider</name>
    <name type="synonym">Caerostris bankana</name>
    <dbReference type="NCBI Taxonomy" id="172846"/>
    <lineage>
        <taxon>Eukaryota</taxon>
        <taxon>Metazoa</taxon>
        <taxon>Ecdysozoa</taxon>
        <taxon>Arthropoda</taxon>
        <taxon>Chelicerata</taxon>
        <taxon>Arachnida</taxon>
        <taxon>Araneae</taxon>
        <taxon>Araneomorphae</taxon>
        <taxon>Entelegynae</taxon>
        <taxon>Araneoidea</taxon>
        <taxon>Araneidae</taxon>
        <taxon>Caerostris</taxon>
    </lineage>
</organism>
<sequence length="103" mass="12074">MRKTSFHHKIDRAKFSVEKDVITTPGANRWEVFSLIPSCHVRRKLIIYGFFSSAAFFYMESDRLKKSERLECLHILYSFFLSFSSRVCLILCLSLPETNSLCQ</sequence>
<reference evidence="2 3" key="1">
    <citation type="submission" date="2021-06" db="EMBL/GenBank/DDBJ databases">
        <title>Caerostris extrusa draft genome.</title>
        <authorList>
            <person name="Kono N."/>
            <person name="Arakawa K."/>
        </authorList>
    </citation>
    <scope>NUCLEOTIDE SEQUENCE [LARGE SCALE GENOMIC DNA]</scope>
</reference>
<feature type="transmembrane region" description="Helical" evidence="1">
    <location>
        <begin position="73"/>
        <end position="95"/>
    </location>
</feature>